<dbReference type="EMBL" id="LWDL01000012">
    <property type="protein sequence ID" value="OQW52646.1"/>
    <property type="molecule type" value="Genomic_DNA"/>
</dbReference>
<dbReference type="Pfam" id="PF19911">
    <property type="entry name" value="DUF6384"/>
    <property type="match status" value="1"/>
</dbReference>
<dbReference type="STRING" id="1827387.A4S15_07410"/>
<evidence type="ECO:0000256" key="1">
    <source>
        <dbReference type="SAM" id="Phobius"/>
    </source>
</evidence>
<keyword evidence="1" id="KW-0472">Membrane</keyword>
<dbReference type="InterPro" id="IPR045964">
    <property type="entry name" value="DUF6384"/>
</dbReference>
<dbReference type="RefSeq" id="WP_376800415.1">
    <property type="nucleotide sequence ID" value="NZ_DBNB01000037.1"/>
</dbReference>
<sequence length="319" mass="35048">MSDTSASNSAPASPKPDKLDELMLAMDVVDTLRHRDILVERELNEEEREKSLVDRLRGLYKSQGIEVSESVLHEGVKALDENRFAYHPAPPGLARNLAWIWVKRGVISRFVLGALAALIIAVTGYQVAVVAPAEQAARSARDELTIDLPKALDIATKAALGEAQIDTARQRATALSAAGKLALERGNADEARGAVAALDQLTQQLRLEFTLRIPARPEEQTGFARENNAAPGGRGLYVVVNAIDLDEKPVRLRVRNEETGDTDTVSRFAVRVPQATYQAIRADKQANGILQRVRLAEKRRGFLEPDYLMAVESGRLTKW</sequence>
<reference evidence="2 3" key="1">
    <citation type="journal article" date="2017" name="Water Res.">
        <title>Comammox in drinking water systems.</title>
        <authorList>
            <person name="Wang Y."/>
            <person name="Ma L."/>
            <person name="Mao Y."/>
            <person name="Jiang X."/>
            <person name="Xia Y."/>
            <person name="Yu K."/>
            <person name="Li B."/>
            <person name="Zhang T."/>
        </authorList>
    </citation>
    <scope>NUCLEOTIDE SEQUENCE [LARGE SCALE GENOMIC DNA]</scope>
    <source>
        <strain evidence="2">SG_bin8</strain>
    </source>
</reference>
<gene>
    <name evidence="2" type="ORF">A4S15_07410</name>
</gene>
<proteinExistence type="predicted"/>
<dbReference type="AlphaFoldDB" id="A0A1W9HYV3"/>
<evidence type="ECO:0000313" key="3">
    <source>
        <dbReference type="Proteomes" id="UP000192872"/>
    </source>
</evidence>
<name>A0A1W9HYV3_9HYPH</name>
<comment type="caution">
    <text evidence="2">The sequence shown here is derived from an EMBL/GenBank/DDBJ whole genome shotgun (WGS) entry which is preliminary data.</text>
</comment>
<evidence type="ECO:0000313" key="2">
    <source>
        <dbReference type="EMBL" id="OQW52646.1"/>
    </source>
</evidence>
<feature type="transmembrane region" description="Helical" evidence="1">
    <location>
        <begin position="110"/>
        <end position="131"/>
    </location>
</feature>
<keyword evidence="1" id="KW-1133">Transmembrane helix</keyword>
<protein>
    <submittedName>
        <fullName evidence="2">Uncharacterized protein</fullName>
    </submittedName>
</protein>
<keyword evidence="1" id="KW-0812">Transmembrane</keyword>
<dbReference type="Proteomes" id="UP000192872">
    <property type="component" value="Unassembled WGS sequence"/>
</dbReference>
<accession>A0A1W9HYV3</accession>
<organism evidence="2 3">
    <name type="scientific">Candidatus Raskinella chloraquaticus</name>
    <dbReference type="NCBI Taxonomy" id="1951219"/>
    <lineage>
        <taxon>Bacteria</taxon>
        <taxon>Pseudomonadati</taxon>
        <taxon>Pseudomonadota</taxon>
        <taxon>Alphaproteobacteria</taxon>
        <taxon>Hyphomicrobiales</taxon>
        <taxon>Phreatobacteraceae</taxon>
        <taxon>Candidatus Raskinella</taxon>
    </lineage>
</organism>